<dbReference type="AlphaFoldDB" id="A0AAJ7TBP8"/>
<dbReference type="InterPro" id="IPR029856">
    <property type="entry name" value="AMBP"/>
</dbReference>
<sequence>MRIACLLLLLLGALCQGHAAPADGAQDDVQAQEDFDASRFLGTWYVTALASNCNYVAKYTKLSTSFKMEMEASEEENKFTVTSTKSKNGACYQHVSTYELIENGKFFTITKWRHSRHMTLTVLRTDYETYGILYYGKVKEGKIIRTMRMLARSPDVSEDLMNEFRSLSLEMGLAEENVFSLPYTDECIAGEQGLIPVPRTL</sequence>
<dbReference type="InterPro" id="IPR012674">
    <property type="entry name" value="Calycin"/>
</dbReference>
<evidence type="ECO:0000256" key="7">
    <source>
        <dbReference type="RuleBase" id="RU003695"/>
    </source>
</evidence>
<evidence type="ECO:0000256" key="5">
    <source>
        <dbReference type="ARBA" id="ARBA00022900"/>
    </source>
</evidence>
<evidence type="ECO:0000256" key="2">
    <source>
        <dbReference type="ARBA" id="ARBA00022525"/>
    </source>
</evidence>
<keyword evidence="5" id="KW-0722">Serine protease inhibitor</keyword>
<dbReference type="PRINTS" id="PR00179">
    <property type="entry name" value="LIPOCALIN"/>
</dbReference>
<dbReference type="GeneID" id="116944994"/>
<keyword evidence="2" id="KW-0964">Secreted</keyword>
<organism evidence="10 11">
    <name type="scientific">Petromyzon marinus</name>
    <name type="common">Sea lamprey</name>
    <dbReference type="NCBI Taxonomy" id="7757"/>
    <lineage>
        <taxon>Eukaryota</taxon>
        <taxon>Metazoa</taxon>
        <taxon>Chordata</taxon>
        <taxon>Craniata</taxon>
        <taxon>Vertebrata</taxon>
        <taxon>Cyclostomata</taxon>
        <taxon>Hyperoartia</taxon>
        <taxon>Petromyzontiformes</taxon>
        <taxon>Petromyzontidae</taxon>
        <taxon>Petromyzon</taxon>
    </lineage>
</organism>
<comment type="subcellular location">
    <subcellularLocation>
        <location evidence="1">Secreted</location>
    </subcellularLocation>
</comment>
<dbReference type="Gene3D" id="2.40.128.20">
    <property type="match status" value="1"/>
</dbReference>
<dbReference type="KEGG" id="pmrn:116944994"/>
<feature type="signal peptide" evidence="8">
    <location>
        <begin position="1"/>
        <end position="19"/>
    </location>
</feature>
<keyword evidence="4 8" id="KW-0732">Signal</keyword>
<dbReference type="Pfam" id="PF00061">
    <property type="entry name" value="Lipocalin"/>
    <property type="match status" value="1"/>
</dbReference>
<accession>A0AAJ7TBP8</accession>
<dbReference type="InterPro" id="IPR002968">
    <property type="entry name" value="A1-microglobln"/>
</dbReference>
<feature type="chain" id="PRO_5042593522" evidence="8">
    <location>
        <begin position="20"/>
        <end position="201"/>
    </location>
</feature>
<evidence type="ECO:0000313" key="11">
    <source>
        <dbReference type="RefSeq" id="XP_032814902.1"/>
    </source>
</evidence>
<protein>
    <submittedName>
        <fullName evidence="11">Lipocalin-15</fullName>
    </submittedName>
</protein>
<evidence type="ECO:0000256" key="3">
    <source>
        <dbReference type="ARBA" id="ARBA00022690"/>
    </source>
</evidence>
<evidence type="ECO:0000256" key="4">
    <source>
        <dbReference type="ARBA" id="ARBA00022729"/>
    </source>
</evidence>
<dbReference type="SUPFAM" id="SSF50814">
    <property type="entry name" value="Lipocalins"/>
    <property type="match status" value="1"/>
</dbReference>
<feature type="domain" description="Lipocalin/cytosolic fatty-acid binding" evidence="9">
    <location>
        <begin position="42"/>
        <end position="185"/>
    </location>
</feature>
<dbReference type="GO" id="GO:0004867">
    <property type="term" value="F:serine-type endopeptidase inhibitor activity"/>
    <property type="evidence" value="ECO:0007669"/>
    <property type="project" value="UniProtKB-KW"/>
</dbReference>
<gene>
    <name evidence="11" type="primary">LCN15</name>
</gene>
<evidence type="ECO:0000256" key="6">
    <source>
        <dbReference type="ARBA" id="ARBA00023157"/>
    </source>
</evidence>
<dbReference type="PROSITE" id="PS00213">
    <property type="entry name" value="LIPOCALIN"/>
    <property type="match status" value="1"/>
</dbReference>
<dbReference type="Proteomes" id="UP001318040">
    <property type="component" value="Chromosome 22"/>
</dbReference>
<dbReference type="PRINTS" id="PR01215">
    <property type="entry name" value="A1MCGLOBULIN"/>
</dbReference>
<keyword evidence="6" id="KW-1015">Disulfide bond</keyword>
<name>A0AAJ7TBP8_PETMA</name>
<dbReference type="PANTHER" id="PTHR46676:SF1">
    <property type="entry name" value="PROTEIN AMBP"/>
    <property type="match status" value="1"/>
</dbReference>
<dbReference type="InterPro" id="IPR022272">
    <property type="entry name" value="Lipocalin_CS"/>
</dbReference>
<evidence type="ECO:0000256" key="8">
    <source>
        <dbReference type="SAM" id="SignalP"/>
    </source>
</evidence>
<evidence type="ECO:0000256" key="1">
    <source>
        <dbReference type="ARBA" id="ARBA00004613"/>
    </source>
</evidence>
<dbReference type="InterPro" id="IPR000566">
    <property type="entry name" value="Lipocln_cytosolic_FA-bd_dom"/>
</dbReference>
<proteinExistence type="inferred from homology"/>
<reference evidence="11" key="1">
    <citation type="submission" date="2025-08" db="UniProtKB">
        <authorList>
            <consortium name="RefSeq"/>
        </authorList>
    </citation>
    <scope>IDENTIFICATION</scope>
    <source>
        <tissue evidence="11">Sperm</tissue>
    </source>
</reference>
<keyword evidence="3" id="KW-0646">Protease inhibitor</keyword>
<comment type="similarity">
    <text evidence="7">Belongs to the calycin superfamily. Lipocalin family.</text>
</comment>
<keyword evidence="10" id="KW-1185">Reference proteome</keyword>
<evidence type="ECO:0000313" key="10">
    <source>
        <dbReference type="Proteomes" id="UP001318040"/>
    </source>
</evidence>
<evidence type="ECO:0000259" key="9">
    <source>
        <dbReference type="Pfam" id="PF00061"/>
    </source>
</evidence>
<dbReference type="GO" id="GO:0005576">
    <property type="term" value="C:extracellular region"/>
    <property type="evidence" value="ECO:0007669"/>
    <property type="project" value="UniProtKB-SubCell"/>
</dbReference>
<dbReference type="PANTHER" id="PTHR46676">
    <property type="entry name" value="PROTEIN AMBP"/>
    <property type="match status" value="1"/>
</dbReference>
<dbReference type="RefSeq" id="XP_032814902.1">
    <property type="nucleotide sequence ID" value="XM_032959011.1"/>
</dbReference>